<evidence type="ECO:0000256" key="1">
    <source>
        <dbReference type="SAM" id="Coils"/>
    </source>
</evidence>
<dbReference type="Proteomes" id="UP000263014">
    <property type="component" value="Unassembled WGS sequence"/>
</dbReference>
<sequence>MNEYEMIIEGMHFGVSKHLFDKHFTILWANDYAYGLTGYTKDEFYLKYRNRVDEYYRKDSETFDYMSSVIEGAWKKQKEGYLFECPVKPKRGKTVWLAMNGRFSGETYRGVPLIWNVFYDITDIRRSRKELEEKSELLISELQKVEQMKQWLTCFVSELNEDVHSMANIIGGLSDVAVLSLNDPKRCEACLKEITVTSRQLRKKVCGASRNFQQEAGLEYEV</sequence>
<dbReference type="SUPFAM" id="SSF55785">
    <property type="entry name" value="PYP-like sensor domain (PAS domain)"/>
    <property type="match status" value="1"/>
</dbReference>
<organism evidence="2 3">
    <name type="scientific">Hungatella hathewayi</name>
    <dbReference type="NCBI Taxonomy" id="154046"/>
    <lineage>
        <taxon>Bacteria</taxon>
        <taxon>Bacillati</taxon>
        <taxon>Bacillota</taxon>
        <taxon>Clostridia</taxon>
        <taxon>Lachnospirales</taxon>
        <taxon>Lachnospiraceae</taxon>
        <taxon>Hungatella</taxon>
    </lineage>
</organism>
<dbReference type="RefSeq" id="WP_117632419.1">
    <property type="nucleotide sequence ID" value="NZ_CACRUH010000084.1"/>
</dbReference>
<dbReference type="Gene3D" id="3.30.450.20">
    <property type="entry name" value="PAS domain"/>
    <property type="match status" value="1"/>
</dbReference>
<proteinExistence type="predicted"/>
<comment type="caution">
    <text evidence="2">The sequence shown here is derived from an EMBL/GenBank/DDBJ whole genome shotgun (WGS) entry which is preliminary data.</text>
</comment>
<name>A0A374P0H9_9FIRM</name>
<accession>A0A374P0H9</accession>
<dbReference type="InterPro" id="IPR035965">
    <property type="entry name" value="PAS-like_dom_sf"/>
</dbReference>
<gene>
    <name evidence="2" type="ORF">DXD79_24815</name>
</gene>
<protein>
    <submittedName>
        <fullName evidence="2">Diguanylate cyclase</fullName>
    </submittedName>
</protein>
<dbReference type="EMBL" id="QSON01000015">
    <property type="protein sequence ID" value="RGI98764.1"/>
    <property type="molecule type" value="Genomic_DNA"/>
</dbReference>
<evidence type="ECO:0000313" key="2">
    <source>
        <dbReference type="EMBL" id="RGI98764.1"/>
    </source>
</evidence>
<reference evidence="2 3" key="1">
    <citation type="submission" date="2018-08" db="EMBL/GenBank/DDBJ databases">
        <title>A genome reference for cultivated species of the human gut microbiota.</title>
        <authorList>
            <person name="Zou Y."/>
            <person name="Xue W."/>
            <person name="Luo G."/>
        </authorList>
    </citation>
    <scope>NUCLEOTIDE SEQUENCE [LARGE SCALE GENOMIC DNA]</scope>
    <source>
        <strain evidence="2 3">TM09-12</strain>
    </source>
</reference>
<evidence type="ECO:0000313" key="3">
    <source>
        <dbReference type="Proteomes" id="UP000263014"/>
    </source>
</evidence>
<keyword evidence="1" id="KW-0175">Coiled coil</keyword>
<dbReference type="AlphaFoldDB" id="A0A374P0H9"/>
<feature type="coiled-coil region" evidence="1">
    <location>
        <begin position="121"/>
        <end position="148"/>
    </location>
</feature>